<keyword evidence="1" id="KW-1133">Transmembrane helix</keyword>
<sequence length="138" mass="15505">MTSYQLLLIIHVAAAIAFVGPLLLAPRLLHLLRNDAGRATLHILHRQIGIAGWILLLGGVVLLHQLHWAWLQTGWMRLSLALFVGVQAIDHLWADREEKQLENELARSPTRLKSWLVIKVTVFLIICALMVSKPAFVA</sequence>
<evidence type="ECO:0000256" key="1">
    <source>
        <dbReference type="SAM" id="Phobius"/>
    </source>
</evidence>
<dbReference type="OrthoDB" id="8707980at2"/>
<reference evidence="2 3" key="1">
    <citation type="submission" date="2016-04" db="EMBL/GenBank/DDBJ databases">
        <title>Draft genome sequence of Janthinobacterium psychrotolerans sp. nov., isolated from freshwater sediments in Denmark.</title>
        <authorList>
            <person name="Gong X."/>
            <person name="Skrivergaard S."/>
            <person name="Korsgaard B.S."/>
            <person name="Schreiber L."/>
            <person name="Marshall I.P."/>
            <person name="Finster K."/>
            <person name="Schramm A."/>
        </authorList>
    </citation>
    <scope>NUCLEOTIDE SEQUENCE [LARGE SCALE GENOMIC DNA]</scope>
    <source>
        <strain evidence="2 3">S3-2</strain>
    </source>
</reference>
<dbReference type="STRING" id="1747903.ASR47_102225"/>
<gene>
    <name evidence="2" type="ORF">ASR47_102225</name>
</gene>
<keyword evidence="1" id="KW-0812">Transmembrane</keyword>
<dbReference type="AlphaFoldDB" id="A0A1A7C5J0"/>
<organism evidence="2 3">
    <name type="scientific">Janthinobacterium psychrotolerans</name>
    <dbReference type="NCBI Taxonomy" id="1747903"/>
    <lineage>
        <taxon>Bacteria</taxon>
        <taxon>Pseudomonadati</taxon>
        <taxon>Pseudomonadota</taxon>
        <taxon>Betaproteobacteria</taxon>
        <taxon>Burkholderiales</taxon>
        <taxon>Oxalobacteraceae</taxon>
        <taxon>Janthinobacterium</taxon>
    </lineage>
</organism>
<keyword evidence="1" id="KW-0472">Membrane</keyword>
<protein>
    <recommendedName>
        <fullName evidence="4">DUF2269 family protein</fullName>
    </recommendedName>
</protein>
<accession>A0A1A7C5J0</accession>
<name>A0A1A7C5J0_9BURK</name>
<evidence type="ECO:0000313" key="3">
    <source>
        <dbReference type="Proteomes" id="UP000092713"/>
    </source>
</evidence>
<comment type="caution">
    <text evidence="2">The sequence shown here is derived from an EMBL/GenBank/DDBJ whole genome shotgun (WGS) entry which is preliminary data.</text>
</comment>
<evidence type="ECO:0000313" key="2">
    <source>
        <dbReference type="EMBL" id="OBV40982.1"/>
    </source>
</evidence>
<dbReference type="RefSeq" id="WP_065306404.1">
    <property type="nucleotide sequence ID" value="NZ_LOCQ01000041.1"/>
</dbReference>
<proteinExistence type="predicted"/>
<feature type="transmembrane region" description="Helical" evidence="1">
    <location>
        <begin position="6"/>
        <end position="29"/>
    </location>
</feature>
<keyword evidence="3" id="KW-1185">Reference proteome</keyword>
<evidence type="ECO:0008006" key="4">
    <source>
        <dbReference type="Google" id="ProtNLM"/>
    </source>
</evidence>
<feature type="transmembrane region" description="Helical" evidence="1">
    <location>
        <begin position="115"/>
        <end position="136"/>
    </location>
</feature>
<dbReference type="Proteomes" id="UP000092713">
    <property type="component" value="Unassembled WGS sequence"/>
</dbReference>
<dbReference type="EMBL" id="LOCQ01000041">
    <property type="protein sequence ID" value="OBV40982.1"/>
    <property type="molecule type" value="Genomic_DNA"/>
</dbReference>
<feature type="transmembrane region" description="Helical" evidence="1">
    <location>
        <begin position="50"/>
        <end position="68"/>
    </location>
</feature>